<organism evidence="1">
    <name type="scientific">Desulfofervidus auxilii</name>
    <dbReference type="NCBI Taxonomy" id="1621989"/>
    <lineage>
        <taxon>Bacteria</taxon>
        <taxon>Pseudomonadati</taxon>
        <taxon>Thermodesulfobacteriota</taxon>
        <taxon>Candidatus Desulfofervidia</taxon>
        <taxon>Candidatus Desulfofervidales</taxon>
        <taxon>Candidatus Desulfofervidaceae</taxon>
        <taxon>Candidatus Desulfofervidus</taxon>
    </lineage>
</organism>
<protein>
    <submittedName>
        <fullName evidence="1">Uncharacterized protein</fullName>
    </submittedName>
</protein>
<dbReference type="Proteomes" id="UP000886289">
    <property type="component" value="Unassembled WGS sequence"/>
</dbReference>
<dbReference type="AlphaFoldDB" id="A0A7C0Y5S3"/>
<dbReference type="EMBL" id="DRBS01000356">
    <property type="protein sequence ID" value="HDD45101.1"/>
    <property type="molecule type" value="Genomic_DNA"/>
</dbReference>
<reference evidence="1" key="1">
    <citation type="journal article" date="2020" name="mSystems">
        <title>Genome- and Community-Level Interaction Insights into Carbon Utilization and Element Cycling Functions of Hydrothermarchaeota in Hydrothermal Sediment.</title>
        <authorList>
            <person name="Zhou Z."/>
            <person name="Liu Y."/>
            <person name="Xu W."/>
            <person name="Pan J."/>
            <person name="Luo Z.H."/>
            <person name="Li M."/>
        </authorList>
    </citation>
    <scope>NUCLEOTIDE SEQUENCE [LARGE SCALE GENOMIC DNA]</scope>
    <source>
        <strain evidence="1">HyVt-233</strain>
    </source>
</reference>
<gene>
    <name evidence="1" type="ORF">ENG63_09635</name>
</gene>
<comment type="caution">
    <text evidence="1">The sequence shown here is derived from an EMBL/GenBank/DDBJ whole genome shotgun (WGS) entry which is preliminary data.</text>
</comment>
<evidence type="ECO:0000313" key="1">
    <source>
        <dbReference type="EMBL" id="HDD45101.1"/>
    </source>
</evidence>
<sequence length="84" mass="10122">MKIKAVVKKNQIIIPNFYNLKDGEIWLEVKFLDFHRKEYLEFWEKHLKEEKEKETSINSEIVKIVSEELGLKGITLKELINEKF</sequence>
<proteinExistence type="predicted"/>
<name>A0A7C0Y5S3_DESA2</name>
<accession>A0A7C0Y5S3</accession>